<keyword evidence="2" id="KW-0812">Transmembrane</keyword>
<dbReference type="EMBL" id="JALLPB020000046">
    <property type="protein sequence ID" value="KAL3823115.1"/>
    <property type="molecule type" value="Genomic_DNA"/>
</dbReference>
<reference evidence="4 5" key="1">
    <citation type="submission" date="2024-10" db="EMBL/GenBank/DDBJ databases">
        <title>Updated reference genomes for cyclostephanoid diatoms.</title>
        <authorList>
            <person name="Roberts W.R."/>
            <person name="Alverson A.J."/>
        </authorList>
    </citation>
    <scope>NUCLEOTIDE SEQUENCE [LARGE SCALE GENOMIC DNA]</scope>
    <source>
        <strain evidence="4 5">AJA228-03</strain>
    </source>
</reference>
<keyword evidence="5" id="KW-1185">Reference proteome</keyword>
<evidence type="ECO:0000256" key="1">
    <source>
        <dbReference type="SAM" id="MobiDB-lite"/>
    </source>
</evidence>
<evidence type="ECO:0000256" key="2">
    <source>
        <dbReference type="SAM" id="Phobius"/>
    </source>
</evidence>
<feature type="transmembrane region" description="Helical" evidence="2">
    <location>
        <begin position="380"/>
        <end position="400"/>
    </location>
</feature>
<dbReference type="Proteomes" id="UP001530377">
    <property type="component" value="Unassembled WGS sequence"/>
</dbReference>
<feature type="compositionally biased region" description="Basic and acidic residues" evidence="1">
    <location>
        <begin position="482"/>
        <end position="493"/>
    </location>
</feature>
<feature type="compositionally biased region" description="Basic and acidic residues" evidence="1">
    <location>
        <begin position="434"/>
        <end position="447"/>
    </location>
</feature>
<organism evidence="4 5">
    <name type="scientific">Cyclostephanos tholiformis</name>
    <dbReference type="NCBI Taxonomy" id="382380"/>
    <lineage>
        <taxon>Eukaryota</taxon>
        <taxon>Sar</taxon>
        <taxon>Stramenopiles</taxon>
        <taxon>Ochrophyta</taxon>
        <taxon>Bacillariophyta</taxon>
        <taxon>Coscinodiscophyceae</taxon>
        <taxon>Thalassiosirophycidae</taxon>
        <taxon>Stephanodiscales</taxon>
        <taxon>Stephanodiscaceae</taxon>
        <taxon>Cyclostephanos</taxon>
    </lineage>
</organism>
<feature type="compositionally biased region" description="Low complexity" evidence="1">
    <location>
        <begin position="333"/>
        <end position="350"/>
    </location>
</feature>
<dbReference type="AlphaFoldDB" id="A0ABD3SEZ6"/>
<name>A0ABD3SEZ6_9STRA</name>
<proteinExistence type="predicted"/>
<evidence type="ECO:0000313" key="5">
    <source>
        <dbReference type="Proteomes" id="UP001530377"/>
    </source>
</evidence>
<evidence type="ECO:0000256" key="3">
    <source>
        <dbReference type="SAM" id="SignalP"/>
    </source>
</evidence>
<keyword evidence="3" id="KW-0732">Signal</keyword>
<gene>
    <name evidence="4" type="ORF">ACHAXA_006445</name>
</gene>
<evidence type="ECO:0000313" key="4">
    <source>
        <dbReference type="EMBL" id="KAL3823115.1"/>
    </source>
</evidence>
<feature type="compositionally biased region" description="Low complexity" evidence="1">
    <location>
        <begin position="274"/>
        <end position="299"/>
    </location>
</feature>
<keyword evidence="2" id="KW-1133">Transmembrane helix</keyword>
<feature type="chain" id="PRO_5044840768" evidence="3">
    <location>
        <begin position="26"/>
        <end position="655"/>
    </location>
</feature>
<feature type="region of interest" description="Disordered" evidence="1">
    <location>
        <begin position="333"/>
        <end position="373"/>
    </location>
</feature>
<comment type="caution">
    <text evidence="4">The sequence shown here is derived from an EMBL/GenBank/DDBJ whole genome shotgun (WGS) entry which is preliminary data.</text>
</comment>
<feature type="region of interest" description="Disordered" evidence="1">
    <location>
        <begin position="434"/>
        <end position="515"/>
    </location>
</feature>
<protein>
    <submittedName>
        <fullName evidence="4">Uncharacterized protein</fullName>
    </submittedName>
</protein>
<accession>A0ABD3SEZ6</accession>
<feature type="signal peptide" evidence="3">
    <location>
        <begin position="1"/>
        <end position="25"/>
    </location>
</feature>
<sequence>MSTSFSFPFCHFHLIPSSIIIFASAQTDDNYCGATWDQASTSCLHPCPKGDDSECSFEVTGERDYFCYILTGCKAKIESGEIVISSPTSSPIAGVTTTASPTMSPTLPMSSMSMARIGLILSLVGLTSVMDQDSMAEFNATLFDYIQEAMMVGGDGMVLNMTNVTKSRLGDSFDYVDAYVEVDVFYDPSILVVTDDGEVWEEEAYLEAISEWAYEVIEGHILGKDGMGTSFATILAESGGLLGGLTNVYIRMDGPAEFLYTAPASSNATDANGTKSNTTDSNATNANATNSNVTGANVSNATNATTGSFGSTTSASPSSSPSLGYDSAAITTSAPSASTGSSSPVVPASAKGVDATVKSTSGESDYDLHDKNDGDSRTGMIVGIFSGILVPCLVGIGLLYRRRMRRSSRMDLDDAKSNHVEIGPRGAEAMAKRKNEAYHPDRRDKRMCNGGSIPRRTREKVASHRMLETCNKSSNGKQVRIHSNDKNVDSERKSSRKNSGTPLHHSSGRQDAVNVRNFEEVETEVNTCTNKRRKSTNDLLRTSVRQNEDYIMRSLRGVAKDDNKRTNRMRRSTNDVLCTSARQDRANLMRNFEEVARDDNKRTNKMRRSTNDLHRYYVREGAAVSMQNFEKVAKNDNKRTNRMRMSTNDLLRASG</sequence>
<feature type="region of interest" description="Disordered" evidence="1">
    <location>
        <begin position="265"/>
        <end position="299"/>
    </location>
</feature>
<keyword evidence="2" id="KW-0472">Membrane</keyword>